<accession>A0ABN8LQU5</accession>
<evidence type="ECO:0000313" key="4">
    <source>
        <dbReference type="Proteomes" id="UP001159427"/>
    </source>
</evidence>
<feature type="compositionally biased region" description="Low complexity" evidence="1">
    <location>
        <begin position="79"/>
        <end position="100"/>
    </location>
</feature>
<reference evidence="3 4" key="1">
    <citation type="submission" date="2022-05" db="EMBL/GenBank/DDBJ databases">
        <authorList>
            <consortium name="Genoscope - CEA"/>
            <person name="William W."/>
        </authorList>
    </citation>
    <scope>NUCLEOTIDE SEQUENCE [LARGE SCALE GENOMIC DNA]</scope>
</reference>
<organism evidence="3 4">
    <name type="scientific">Porites evermanni</name>
    <dbReference type="NCBI Taxonomy" id="104178"/>
    <lineage>
        <taxon>Eukaryota</taxon>
        <taxon>Metazoa</taxon>
        <taxon>Cnidaria</taxon>
        <taxon>Anthozoa</taxon>
        <taxon>Hexacorallia</taxon>
        <taxon>Scleractinia</taxon>
        <taxon>Fungiina</taxon>
        <taxon>Poritidae</taxon>
        <taxon>Porites</taxon>
    </lineage>
</organism>
<name>A0ABN8LQU5_9CNID</name>
<evidence type="ECO:0000313" key="3">
    <source>
        <dbReference type="EMBL" id="CAH3016457.1"/>
    </source>
</evidence>
<evidence type="ECO:0000256" key="2">
    <source>
        <dbReference type="SAM" id="SignalP"/>
    </source>
</evidence>
<gene>
    <name evidence="3" type="ORF">PEVE_00029355</name>
</gene>
<keyword evidence="4" id="KW-1185">Reference proteome</keyword>
<feature type="signal peptide" evidence="2">
    <location>
        <begin position="1"/>
        <end position="18"/>
    </location>
</feature>
<comment type="caution">
    <text evidence="3">The sequence shown here is derived from an EMBL/GenBank/DDBJ whole genome shotgun (WGS) entry which is preliminary data.</text>
</comment>
<proteinExistence type="predicted"/>
<feature type="region of interest" description="Disordered" evidence="1">
    <location>
        <begin position="16"/>
        <end position="100"/>
    </location>
</feature>
<keyword evidence="2" id="KW-0732">Signal</keyword>
<feature type="chain" id="PRO_5046653406" evidence="2">
    <location>
        <begin position="19"/>
        <end position="301"/>
    </location>
</feature>
<dbReference type="EMBL" id="CALNXI010000041">
    <property type="protein sequence ID" value="CAH3016457.1"/>
    <property type="molecule type" value="Genomic_DNA"/>
</dbReference>
<sequence>MTRVTLLMCLTILALTHAAPNPSKRGPEQQDQQETEPEQPEQPVANFVGGPEGPPMEQQFAPQGPEGPQMDQQFAPQGDQQPFAAPMDQQMAPPMDQQQMDCCQPAPTCFNPCPPAAAPISFSAPPPPPPPPPPPLPAAPCCPPGPACANPCAMPPPMPDMGMGMAGCCDPSVMPTCQNPCQPQPPHPPRAAYAPYPGEITMKLKQSWKSELADHASPAYQILAGNLATAVKTALRRDAYISNIYFREGYVPGNPSTQPITVAHFMVDGGSDDASLLQQQVTPDESLGDGLKVYRDSFNAY</sequence>
<evidence type="ECO:0000256" key="1">
    <source>
        <dbReference type="SAM" id="MobiDB-lite"/>
    </source>
</evidence>
<dbReference type="Proteomes" id="UP001159427">
    <property type="component" value="Unassembled WGS sequence"/>
</dbReference>
<protein>
    <submittedName>
        <fullName evidence="3">Uncharacterized protein</fullName>
    </submittedName>
</protein>